<dbReference type="RefSeq" id="WP_243346695.1">
    <property type="nucleotide sequence ID" value="NZ_AP027081.1"/>
</dbReference>
<dbReference type="PANTHER" id="PTHR23308">
    <property type="entry name" value="NUCLEAR INHIBITOR OF PROTEIN PHOSPHATASE-1"/>
    <property type="match status" value="1"/>
</dbReference>
<dbReference type="CDD" id="cd00060">
    <property type="entry name" value="FHA"/>
    <property type="match status" value="1"/>
</dbReference>
<dbReference type="Pfam" id="PF13717">
    <property type="entry name" value="Zn_ribbon_4"/>
    <property type="match status" value="1"/>
</dbReference>
<sequence>MIVTCPSCESRFQYGDERFMGAPSKRFRCPKCGHTFEVRNPALAAPAPLAPPPPPPPPKATETSRRKGRDAMLSLANLKHDGMPPGMRYSLAFLTGPLASTVKVLEGPITVIGREEGDVVINDPEISRRHARVEIHPDGTVWLSDLGSTNGTFLDTTPITEPVKLSDRQEFSCGRSTFMLLVRDTNALGLD</sequence>
<dbReference type="Pfam" id="PF00498">
    <property type="entry name" value="FHA"/>
    <property type="match status" value="1"/>
</dbReference>
<evidence type="ECO:0000313" key="3">
    <source>
        <dbReference type="EMBL" id="BDU78791.1"/>
    </source>
</evidence>
<dbReference type="PROSITE" id="PS50006">
    <property type="entry name" value="FHA_DOMAIN"/>
    <property type="match status" value="1"/>
</dbReference>
<feature type="domain" description="FHA" evidence="2">
    <location>
        <begin position="110"/>
        <end position="159"/>
    </location>
</feature>
<reference evidence="3" key="1">
    <citation type="journal article" date="2023" name="Int. J. Syst. Evol. Microbiol.">
        <title>Mesoterricola silvestris gen. nov., sp. nov., Mesoterricola sediminis sp. nov., Geothrix oryzae sp. nov., Geothrix edaphica sp. nov., Geothrix rubra sp. nov., and Geothrix limicola sp. nov., six novel members of Acidobacteriota isolated from soils.</title>
        <authorList>
            <person name="Itoh H."/>
            <person name="Sugisawa Y."/>
            <person name="Mise K."/>
            <person name="Xu Z."/>
            <person name="Kuniyasu M."/>
            <person name="Ushijima N."/>
            <person name="Kawano K."/>
            <person name="Kobayashi E."/>
            <person name="Shiratori Y."/>
            <person name="Masuda Y."/>
            <person name="Senoo K."/>
        </authorList>
    </citation>
    <scope>NUCLEOTIDE SEQUENCE</scope>
    <source>
        <strain evidence="3">W786</strain>
    </source>
</reference>
<feature type="compositionally biased region" description="Pro residues" evidence="1">
    <location>
        <begin position="48"/>
        <end position="59"/>
    </location>
</feature>
<evidence type="ECO:0000259" key="2">
    <source>
        <dbReference type="PROSITE" id="PS50006"/>
    </source>
</evidence>
<dbReference type="AlphaFoldDB" id="A0AA48GT47"/>
<evidence type="ECO:0000256" key="1">
    <source>
        <dbReference type="SAM" id="MobiDB-lite"/>
    </source>
</evidence>
<proteinExistence type="predicted"/>
<dbReference type="Gene3D" id="2.60.200.20">
    <property type="match status" value="1"/>
</dbReference>
<dbReference type="Proteomes" id="UP001228113">
    <property type="component" value="Chromosome"/>
</dbReference>
<dbReference type="InterPro" id="IPR050923">
    <property type="entry name" value="Cell_Proc_Reg/RNA_Proc"/>
</dbReference>
<dbReference type="InterPro" id="IPR011723">
    <property type="entry name" value="Znf/thioredoxin_put"/>
</dbReference>
<dbReference type="NCBIfam" id="TIGR02098">
    <property type="entry name" value="MJ0042_CXXC"/>
    <property type="match status" value="1"/>
</dbReference>
<dbReference type="EMBL" id="AP027081">
    <property type="protein sequence ID" value="BDU78791.1"/>
    <property type="molecule type" value="Genomic_DNA"/>
</dbReference>
<name>A0AA48GT47_9BACT</name>
<gene>
    <name evidence="3" type="ORF">METESE_37490</name>
</gene>
<feature type="region of interest" description="Disordered" evidence="1">
    <location>
        <begin position="44"/>
        <end position="67"/>
    </location>
</feature>
<protein>
    <recommendedName>
        <fullName evidence="2">FHA domain-containing protein</fullName>
    </recommendedName>
</protein>
<dbReference type="InterPro" id="IPR000253">
    <property type="entry name" value="FHA_dom"/>
</dbReference>
<dbReference type="InterPro" id="IPR008984">
    <property type="entry name" value="SMAD_FHA_dom_sf"/>
</dbReference>
<accession>A0AA48GT47</accession>
<dbReference type="SUPFAM" id="SSF49879">
    <property type="entry name" value="SMAD/FHA domain"/>
    <property type="match status" value="1"/>
</dbReference>
<dbReference type="SMART" id="SM00240">
    <property type="entry name" value="FHA"/>
    <property type="match status" value="1"/>
</dbReference>
<dbReference type="KEGG" id="msea:METESE_37490"/>
<organism evidence="3 4">
    <name type="scientific">Mesoterricola sediminis</name>
    <dbReference type="NCBI Taxonomy" id="2927980"/>
    <lineage>
        <taxon>Bacteria</taxon>
        <taxon>Pseudomonadati</taxon>
        <taxon>Acidobacteriota</taxon>
        <taxon>Holophagae</taxon>
        <taxon>Holophagales</taxon>
        <taxon>Holophagaceae</taxon>
        <taxon>Mesoterricola</taxon>
    </lineage>
</organism>
<keyword evidence="4" id="KW-1185">Reference proteome</keyword>
<evidence type="ECO:0000313" key="4">
    <source>
        <dbReference type="Proteomes" id="UP001228113"/>
    </source>
</evidence>